<proteinExistence type="predicted"/>
<dbReference type="EnsemblPlants" id="PGSC0003DMT400095052">
    <property type="protein sequence ID" value="PGSC0003DMT400095052"/>
    <property type="gene ID" value="PGSC0003DMG400044623"/>
</dbReference>
<keyword evidence="2" id="KW-1185">Reference proteome</keyword>
<accession>M1DVG9</accession>
<name>M1DVG9_SOLTU</name>
<dbReference type="Gramene" id="PGSC0003DMT400095052">
    <property type="protein sequence ID" value="PGSC0003DMT400095052"/>
    <property type="gene ID" value="PGSC0003DMG400044623"/>
</dbReference>
<dbReference type="AlphaFoldDB" id="M1DVG9"/>
<dbReference type="PaxDb" id="4113-PGSC0003DMT400095052"/>
<reference evidence="2" key="1">
    <citation type="journal article" date="2011" name="Nature">
        <title>Genome sequence and analysis of the tuber crop potato.</title>
        <authorList>
            <consortium name="The Potato Genome Sequencing Consortium"/>
        </authorList>
    </citation>
    <scope>NUCLEOTIDE SEQUENCE [LARGE SCALE GENOMIC DNA]</scope>
    <source>
        <strain evidence="2">cv. DM1-3 516 R44</strain>
    </source>
</reference>
<organism evidence="1 2">
    <name type="scientific">Solanum tuberosum</name>
    <name type="common">Potato</name>
    <dbReference type="NCBI Taxonomy" id="4113"/>
    <lineage>
        <taxon>Eukaryota</taxon>
        <taxon>Viridiplantae</taxon>
        <taxon>Streptophyta</taxon>
        <taxon>Embryophyta</taxon>
        <taxon>Tracheophyta</taxon>
        <taxon>Spermatophyta</taxon>
        <taxon>Magnoliopsida</taxon>
        <taxon>eudicotyledons</taxon>
        <taxon>Gunneridae</taxon>
        <taxon>Pentapetalae</taxon>
        <taxon>asterids</taxon>
        <taxon>lamiids</taxon>
        <taxon>Solanales</taxon>
        <taxon>Solanaceae</taxon>
        <taxon>Solanoideae</taxon>
        <taxon>Solaneae</taxon>
        <taxon>Solanum</taxon>
    </lineage>
</organism>
<reference evidence="1" key="2">
    <citation type="submission" date="2015-06" db="UniProtKB">
        <authorList>
            <consortium name="EnsemblPlants"/>
        </authorList>
    </citation>
    <scope>IDENTIFICATION</scope>
    <source>
        <strain evidence="1">DM1-3 516 R44</strain>
    </source>
</reference>
<protein>
    <submittedName>
        <fullName evidence="1">Uncharacterized protein</fullName>
    </submittedName>
</protein>
<sequence length="138" mass="16228">MYPLVYECGVVILIEPRIRPSSANTEETVMAEKIVASYRYFESKIAFKTNPNDQEMALENEEEEYYDESRYFESKIAFKTNPNDQEMALENEEEEYYDESRGWIRFPDEPIKDNHPFMVEFYANAIETDFGGVVVTTV</sequence>
<evidence type="ECO:0000313" key="2">
    <source>
        <dbReference type="Proteomes" id="UP000011115"/>
    </source>
</evidence>
<dbReference type="InParanoid" id="M1DVG9"/>
<dbReference type="HOGENOM" id="CLU_1858810_0_0_1"/>
<dbReference type="Proteomes" id="UP000011115">
    <property type="component" value="Unassembled WGS sequence"/>
</dbReference>
<evidence type="ECO:0000313" key="1">
    <source>
        <dbReference type="EnsemblPlants" id="PGSC0003DMT400095052"/>
    </source>
</evidence>